<dbReference type="InterPro" id="IPR011644">
    <property type="entry name" value="Heme_NO-bd"/>
</dbReference>
<keyword evidence="6" id="KW-0141">cGMP biosynthesis</keyword>
<dbReference type="Proteomes" id="UP001054902">
    <property type="component" value="Unassembled WGS sequence"/>
</dbReference>
<dbReference type="InterPro" id="IPR042463">
    <property type="entry name" value="HNOB_dom_associated_sf"/>
</dbReference>
<dbReference type="Gene3D" id="3.30.450.260">
    <property type="entry name" value="Haem NO binding associated domain"/>
    <property type="match status" value="1"/>
</dbReference>
<feature type="compositionally biased region" description="Polar residues" evidence="7">
    <location>
        <begin position="1044"/>
        <end position="1059"/>
    </location>
</feature>
<feature type="compositionally biased region" description="Polar residues" evidence="7">
    <location>
        <begin position="871"/>
        <end position="880"/>
    </location>
</feature>
<keyword evidence="4" id="KW-0547">Nucleotide-binding</keyword>
<dbReference type="EC" id="4.6.1.2" evidence="2"/>
<evidence type="ECO:0000256" key="4">
    <source>
        <dbReference type="ARBA" id="ARBA00022741"/>
    </source>
</evidence>
<evidence type="ECO:0000256" key="6">
    <source>
        <dbReference type="ARBA" id="ARBA00023293"/>
    </source>
</evidence>
<keyword evidence="3" id="KW-0963">Cytoplasm</keyword>
<dbReference type="SUPFAM" id="SSF55073">
    <property type="entry name" value="Nucleotide cyclase"/>
    <property type="match status" value="1"/>
</dbReference>
<dbReference type="InterPro" id="IPR011645">
    <property type="entry name" value="HNOB_dom_associated"/>
</dbReference>
<dbReference type="SMART" id="SM00044">
    <property type="entry name" value="CYCc"/>
    <property type="match status" value="1"/>
</dbReference>
<feature type="compositionally biased region" description="Basic and acidic residues" evidence="7">
    <location>
        <begin position="747"/>
        <end position="770"/>
    </location>
</feature>
<dbReference type="PANTHER" id="PTHR45655">
    <property type="entry name" value="GUANYLATE CYCLASE SOLUBLE SUBUNIT BETA-2"/>
    <property type="match status" value="1"/>
</dbReference>
<comment type="subcellular location">
    <subcellularLocation>
        <location evidence="1">Cytoplasm</location>
    </subcellularLocation>
</comment>
<dbReference type="GO" id="GO:0019934">
    <property type="term" value="P:cGMP-mediated signaling"/>
    <property type="evidence" value="ECO:0007669"/>
    <property type="project" value="TreeGrafter"/>
</dbReference>
<evidence type="ECO:0000256" key="2">
    <source>
        <dbReference type="ARBA" id="ARBA00012202"/>
    </source>
</evidence>
<dbReference type="GO" id="GO:0070482">
    <property type="term" value="P:response to oxygen levels"/>
    <property type="evidence" value="ECO:0007669"/>
    <property type="project" value="TreeGrafter"/>
</dbReference>
<dbReference type="SUPFAM" id="SSF111126">
    <property type="entry name" value="Ligand-binding domain in the NO signalling and Golgi transport"/>
    <property type="match status" value="1"/>
</dbReference>
<sequence length="1059" mass="119534">MFGWINDAVESLVVAKFGMEKWHEIKEKAGCEVTDGGFIRHKYYTDQSSIDLVVAISEVLNLSVNDVLEVFGAYFMEFTREAGYDNLLSCQGSNLRLWLSNLNALHDHLQDTLPRGRFPEFWCKDDSEVKGTILLYYFSERGSLFVPFVYGLVKEVAKYHFDLEITMDLLQTQGENDCEYSCWRIGTVDPKDRYKLSDKTIVSSRGSFNRQSSDIEDALLDADIKGVAETTGCPFHQMQKIAKEQNVSEKDADKFWDRADKNRVHFEEKKGNDEHDESEGNFDLRQEEPQEDVRPEVSIDNLSEVMNPAERSDTQSYMSNANMMKVFPYHLVVDEEFTILQSGNCMAKLVGSSNIVGRKASTCLEIKRPVLAKWSWDSIQRFDGQTYFFSSAFGRKKSLLKGHFMELSAEPKQVMIFLAPDAKNIQQLTSMNLTMSDLPTHTFQRDAIFLGEHMYSGIRSAHKLDKLSRKLAYEHNLSNSLLYSMLPTEVAKVLRAGQVFEPRHHDNVTLFFSDVVGFTDMCSELPPWDIIDMLNRLYTVMDYLAEHFGLYKVETIGDAYMCCSGLPEENENHAEDVANFALAARDCVSLVKNPLTSEPIRVRIGVHTGSCMSGVVGTMTPRYCLFGDMVNTTSRHESTGEADRIQCSSITFGKLNHFSPNPEHFNLTPRGLVDMKGKGKMYTYWLDSAGETNPILGSTKMIELRKNVQEMLEKKTWKKRQYFERRSSASTFQSVLVESEASDEQQNSEKEEDKVLSTEGEEKGGTKNESLENEDKEDSNGYLPPFSDLELDPLKGVFSSNNSQGFNDLLEDDLSEEIRRASMSHGENEQSTSPTLSESPSGSSSLERDLDSSYHHLRAPHLENKKRGSMSLISVTNSQKDPVDDVSESSKKNDGNTSYSNTKKKQSSKSRQLPSNTKVKNRVISKAVTSRKGQVSKTSTTSSSRIRKSHPLRTRTTTNSMSSSTTPSSGLGKNRTGQGIGSKTRQKSLSRASTLSSRQSNSRKIASKTRPKQASAQDIAKGEEKTQQIKKPSKQDIFFERMYSTKTKSQAQRISFNRN</sequence>
<dbReference type="Pfam" id="PF00211">
    <property type="entry name" value="Guanylate_cyc"/>
    <property type="match status" value="1"/>
</dbReference>
<evidence type="ECO:0000259" key="8">
    <source>
        <dbReference type="PROSITE" id="PS50125"/>
    </source>
</evidence>
<dbReference type="PANTHER" id="PTHR45655:SF13">
    <property type="entry name" value="SOLUBLE GUANYLATE CYCLASE GCY-32-RELATED"/>
    <property type="match status" value="1"/>
</dbReference>
<name>A0AAD3CU85_9STRA</name>
<dbReference type="PROSITE" id="PS50125">
    <property type="entry name" value="GUANYLATE_CYCLASE_2"/>
    <property type="match status" value="1"/>
</dbReference>
<feature type="domain" description="Guanylate cyclase" evidence="8">
    <location>
        <begin position="509"/>
        <end position="637"/>
    </location>
</feature>
<evidence type="ECO:0000256" key="1">
    <source>
        <dbReference type="ARBA" id="ARBA00004496"/>
    </source>
</evidence>
<evidence type="ECO:0000313" key="9">
    <source>
        <dbReference type="EMBL" id="GFH52223.1"/>
    </source>
</evidence>
<dbReference type="InterPro" id="IPR029787">
    <property type="entry name" value="Nucleotide_cyclase"/>
</dbReference>
<feature type="compositionally biased region" description="Low complexity" evidence="7">
    <location>
        <begin position="954"/>
        <end position="969"/>
    </location>
</feature>
<dbReference type="EMBL" id="BLLK01000045">
    <property type="protein sequence ID" value="GFH52223.1"/>
    <property type="molecule type" value="Genomic_DNA"/>
</dbReference>
<evidence type="ECO:0000256" key="5">
    <source>
        <dbReference type="ARBA" id="ARBA00023134"/>
    </source>
</evidence>
<comment type="caution">
    <text evidence="9">The sequence shown here is derived from an EMBL/GenBank/DDBJ whole genome shotgun (WGS) entry which is preliminary data.</text>
</comment>
<feature type="compositionally biased region" description="Polar residues" evidence="7">
    <location>
        <begin position="975"/>
        <end position="1004"/>
    </location>
</feature>
<feature type="region of interest" description="Disordered" evidence="7">
    <location>
        <begin position="733"/>
        <end position="788"/>
    </location>
</feature>
<keyword evidence="5" id="KW-0342">GTP-binding</keyword>
<evidence type="ECO:0000313" key="10">
    <source>
        <dbReference type="Proteomes" id="UP001054902"/>
    </source>
</evidence>
<feature type="region of interest" description="Disordered" evidence="7">
    <location>
        <begin position="821"/>
        <end position="1059"/>
    </location>
</feature>
<protein>
    <recommendedName>
        <fullName evidence="2">guanylate cyclase</fullName>
        <ecNumber evidence="2">4.6.1.2</ecNumber>
    </recommendedName>
</protein>
<dbReference type="InterPro" id="IPR001054">
    <property type="entry name" value="A/G_cyclase"/>
</dbReference>
<dbReference type="GO" id="GO:0005525">
    <property type="term" value="F:GTP binding"/>
    <property type="evidence" value="ECO:0007669"/>
    <property type="project" value="UniProtKB-KW"/>
</dbReference>
<dbReference type="FunFam" id="3.30.70.1230:FF:000030">
    <property type="entry name" value="Si:ch211-215j19.12"/>
    <property type="match status" value="1"/>
</dbReference>
<feature type="compositionally biased region" description="Basic and acidic residues" evidence="7">
    <location>
        <begin position="846"/>
        <end position="866"/>
    </location>
</feature>
<evidence type="ECO:0000256" key="7">
    <source>
        <dbReference type="SAM" id="MobiDB-lite"/>
    </source>
</evidence>
<dbReference type="GO" id="GO:0004383">
    <property type="term" value="F:guanylate cyclase activity"/>
    <property type="evidence" value="ECO:0007669"/>
    <property type="project" value="UniProtKB-EC"/>
</dbReference>
<dbReference type="Gene3D" id="6.10.250.780">
    <property type="match status" value="1"/>
</dbReference>
<feature type="compositionally biased region" description="Polar residues" evidence="7">
    <location>
        <begin position="909"/>
        <end position="918"/>
    </location>
</feature>
<dbReference type="Gene3D" id="3.30.70.1230">
    <property type="entry name" value="Nucleotide cyclase"/>
    <property type="match status" value="1"/>
</dbReference>
<dbReference type="InterPro" id="IPR038158">
    <property type="entry name" value="H-NOX_domain_sf"/>
</dbReference>
<feature type="compositionally biased region" description="Basic and acidic residues" evidence="7">
    <location>
        <begin position="282"/>
        <end position="295"/>
    </location>
</feature>
<reference evidence="9 10" key="1">
    <citation type="journal article" date="2021" name="Sci. Rep.">
        <title>The genome of the diatom Chaetoceros tenuissimus carries an ancient integrated fragment of an extant virus.</title>
        <authorList>
            <person name="Hongo Y."/>
            <person name="Kimura K."/>
            <person name="Takaki Y."/>
            <person name="Yoshida Y."/>
            <person name="Baba S."/>
            <person name="Kobayashi G."/>
            <person name="Nagasaki K."/>
            <person name="Hano T."/>
            <person name="Tomaru Y."/>
        </authorList>
    </citation>
    <scope>NUCLEOTIDE SEQUENCE [LARGE SCALE GENOMIC DNA]</scope>
    <source>
        <strain evidence="9 10">NIES-3715</strain>
    </source>
</reference>
<feature type="compositionally biased region" description="Low complexity" evidence="7">
    <location>
        <begin position="831"/>
        <end position="845"/>
    </location>
</feature>
<gene>
    <name evidence="9" type="ORF">CTEN210_08699</name>
</gene>
<dbReference type="Pfam" id="PF07701">
    <property type="entry name" value="HNOBA"/>
    <property type="match status" value="2"/>
</dbReference>
<dbReference type="AlphaFoldDB" id="A0AAD3CU85"/>
<dbReference type="Gene3D" id="3.90.1520.10">
    <property type="entry name" value="H-NOX domain"/>
    <property type="match status" value="1"/>
</dbReference>
<accession>A0AAD3CU85</accession>
<feature type="compositionally biased region" description="Basic and acidic residues" evidence="7">
    <location>
        <begin position="1020"/>
        <end position="1039"/>
    </location>
</feature>
<feature type="region of interest" description="Disordered" evidence="7">
    <location>
        <begin position="265"/>
        <end position="295"/>
    </location>
</feature>
<dbReference type="CDD" id="cd07302">
    <property type="entry name" value="CHD"/>
    <property type="match status" value="1"/>
</dbReference>
<keyword evidence="10" id="KW-1185">Reference proteome</keyword>
<organism evidence="9 10">
    <name type="scientific">Chaetoceros tenuissimus</name>
    <dbReference type="NCBI Taxonomy" id="426638"/>
    <lineage>
        <taxon>Eukaryota</taxon>
        <taxon>Sar</taxon>
        <taxon>Stramenopiles</taxon>
        <taxon>Ochrophyta</taxon>
        <taxon>Bacillariophyta</taxon>
        <taxon>Coscinodiscophyceae</taxon>
        <taxon>Chaetocerotophycidae</taxon>
        <taxon>Chaetocerotales</taxon>
        <taxon>Chaetocerotaceae</taxon>
        <taxon>Chaetoceros</taxon>
    </lineage>
</organism>
<evidence type="ECO:0000256" key="3">
    <source>
        <dbReference type="ARBA" id="ARBA00022490"/>
    </source>
</evidence>
<dbReference type="InterPro" id="IPR024096">
    <property type="entry name" value="NO_sig/Golgi_transp_ligand-bd"/>
</dbReference>
<dbReference type="GO" id="GO:0020037">
    <property type="term" value="F:heme binding"/>
    <property type="evidence" value="ECO:0007669"/>
    <property type="project" value="InterPro"/>
</dbReference>
<proteinExistence type="predicted"/>
<dbReference type="GO" id="GO:0008074">
    <property type="term" value="C:guanylate cyclase complex, soluble"/>
    <property type="evidence" value="ECO:0007669"/>
    <property type="project" value="TreeGrafter"/>
</dbReference>
<dbReference type="Pfam" id="PF07700">
    <property type="entry name" value="HNOB"/>
    <property type="match status" value="1"/>
</dbReference>